<keyword evidence="1" id="KW-0472">Membrane</keyword>
<proteinExistence type="predicted"/>
<feature type="transmembrane region" description="Helical" evidence="1">
    <location>
        <begin position="59"/>
        <end position="77"/>
    </location>
</feature>
<dbReference type="Proteomes" id="UP000184520">
    <property type="component" value="Unassembled WGS sequence"/>
</dbReference>
<sequence length="165" mass="18945">MRLALPLHCYDEAGVVLPPTWWYGLLAFGARDVLLILMISALPGEADTLFKLIFVHSHWLVWQVLAAMPFAIAFLLTSFRSVLWKKQRLTWRKWLKPLCWLGIGCQVTVMGMLTVKMGGQFNVYYGSIFIALCVMAYMLVKSQYLQIMIEDWRRLPEAVTPSSSK</sequence>
<dbReference type="OrthoDB" id="6314776at2"/>
<evidence type="ECO:0000256" key="1">
    <source>
        <dbReference type="SAM" id="Phobius"/>
    </source>
</evidence>
<feature type="transmembrane region" description="Helical" evidence="1">
    <location>
        <begin position="21"/>
        <end position="39"/>
    </location>
</feature>
<gene>
    <name evidence="2" type="ORF">SAMN05216361_1846</name>
</gene>
<dbReference type="STRING" id="634436.SAMN05216361_1846"/>
<keyword evidence="3" id="KW-1185">Reference proteome</keyword>
<accession>A0A1M5IX21</accession>
<feature type="transmembrane region" description="Helical" evidence="1">
    <location>
        <begin position="98"/>
        <end position="115"/>
    </location>
</feature>
<dbReference type="RefSeq" id="WP_073321361.1">
    <property type="nucleotide sequence ID" value="NZ_FQWD01000003.1"/>
</dbReference>
<name>A0A1M5IX21_9ALTE</name>
<dbReference type="Pfam" id="PF11143">
    <property type="entry name" value="DUF2919"/>
    <property type="match status" value="1"/>
</dbReference>
<keyword evidence="1" id="KW-0812">Transmembrane</keyword>
<reference evidence="3" key="1">
    <citation type="submission" date="2016-11" db="EMBL/GenBank/DDBJ databases">
        <authorList>
            <person name="Varghese N."/>
            <person name="Submissions S."/>
        </authorList>
    </citation>
    <scope>NUCLEOTIDE SEQUENCE [LARGE SCALE GENOMIC DNA]</scope>
    <source>
        <strain evidence="3">CGMCC 1.8995</strain>
    </source>
</reference>
<protein>
    <recommendedName>
        <fullName evidence="4">DUF2919 family protein</fullName>
    </recommendedName>
</protein>
<dbReference type="AlphaFoldDB" id="A0A1M5IX21"/>
<evidence type="ECO:0000313" key="2">
    <source>
        <dbReference type="EMBL" id="SHG32887.1"/>
    </source>
</evidence>
<dbReference type="EMBL" id="FQWD01000003">
    <property type="protein sequence ID" value="SHG32887.1"/>
    <property type="molecule type" value="Genomic_DNA"/>
</dbReference>
<dbReference type="InterPro" id="IPR021318">
    <property type="entry name" value="DUF2919"/>
</dbReference>
<keyword evidence="1" id="KW-1133">Transmembrane helix</keyword>
<evidence type="ECO:0000313" key="3">
    <source>
        <dbReference type="Proteomes" id="UP000184520"/>
    </source>
</evidence>
<evidence type="ECO:0008006" key="4">
    <source>
        <dbReference type="Google" id="ProtNLM"/>
    </source>
</evidence>
<organism evidence="2 3">
    <name type="scientific">Marisediminitalea aggregata</name>
    <dbReference type="NCBI Taxonomy" id="634436"/>
    <lineage>
        <taxon>Bacteria</taxon>
        <taxon>Pseudomonadati</taxon>
        <taxon>Pseudomonadota</taxon>
        <taxon>Gammaproteobacteria</taxon>
        <taxon>Alteromonadales</taxon>
        <taxon>Alteromonadaceae</taxon>
        <taxon>Marisediminitalea</taxon>
    </lineage>
</organism>
<feature type="transmembrane region" description="Helical" evidence="1">
    <location>
        <begin position="121"/>
        <end position="140"/>
    </location>
</feature>